<dbReference type="GO" id="GO:0006631">
    <property type="term" value="P:fatty acid metabolic process"/>
    <property type="evidence" value="ECO:0007669"/>
    <property type="project" value="TreeGrafter"/>
</dbReference>
<dbReference type="Gene3D" id="2.60.120.590">
    <property type="entry name" value="Alpha-ketoglutarate-dependent dioxygenase AlkB-like"/>
    <property type="match status" value="1"/>
</dbReference>
<dbReference type="Pfam" id="PF13532">
    <property type="entry name" value="2OG-FeII_Oxy_2"/>
    <property type="match status" value="1"/>
</dbReference>
<dbReference type="GeneID" id="106164652"/>
<dbReference type="PANTHER" id="PTHR21052">
    <property type="entry name" value="SPERMATOGENESIS ASSOCIATED 11-RELATED"/>
    <property type="match status" value="1"/>
</dbReference>
<sequence>MSLIAMSGIIRNVWKCSTVRIAICRYSSTARTETFAGYGEMKMKKAEVRDYIDASDPETESVIAEDVSIFENFLSEKEELSLLSEVEPRLKMMKYEFDHWDSVIYGYRETDKKDWNKANTEIINRVRELAFPPDVPQLTYVHLLDLSRSGYINPHIDSVRFCGNVIAGLNTLSPCVMRFVHYEQKDKFADILIERRSLYVMKGKARYDFTHEILPQKLSTFKGRNVHRERRIAIICRNEPIEGVEEKTPS</sequence>
<protein>
    <submittedName>
        <fullName evidence="4">Alpha-ketoglutarate-dependent dioxygenase alkB homolog 7, mitochondrial isoform X2</fullName>
    </submittedName>
</protein>
<dbReference type="AlphaFoldDB" id="A0A1S3IKP4"/>
<dbReference type="OrthoDB" id="28127at2759"/>
<feature type="domain" description="Alpha-ketoglutarate-dependent dioxygenase AlkB-like" evidence="2">
    <location>
        <begin position="89"/>
        <end position="237"/>
    </location>
</feature>
<comment type="cofactor">
    <cofactor evidence="1">
        <name>Fe(2+)</name>
        <dbReference type="ChEBI" id="CHEBI:29033"/>
    </cofactor>
</comment>
<keyword evidence="4" id="KW-0560">Oxidoreductase</keyword>
<dbReference type="SUPFAM" id="SSF51197">
    <property type="entry name" value="Clavaminate synthase-like"/>
    <property type="match status" value="1"/>
</dbReference>
<dbReference type="GO" id="GO:0051213">
    <property type="term" value="F:dioxygenase activity"/>
    <property type="evidence" value="ECO:0007669"/>
    <property type="project" value="UniProtKB-KW"/>
</dbReference>
<keyword evidence="3" id="KW-1185">Reference proteome</keyword>
<evidence type="ECO:0000313" key="4">
    <source>
        <dbReference type="RefSeq" id="XP_013398089.1"/>
    </source>
</evidence>
<dbReference type="RefSeq" id="XP_013398089.1">
    <property type="nucleotide sequence ID" value="XM_013542635.1"/>
</dbReference>
<organism evidence="3 4">
    <name type="scientific">Lingula anatina</name>
    <name type="common">Brachiopod</name>
    <name type="synonym">Lingula unguis</name>
    <dbReference type="NCBI Taxonomy" id="7574"/>
    <lineage>
        <taxon>Eukaryota</taxon>
        <taxon>Metazoa</taxon>
        <taxon>Spiralia</taxon>
        <taxon>Lophotrochozoa</taxon>
        <taxon>Brachiopoda</taxon>
        <taxon>Linguliformea</taxon>
        <taxon>Lingulata</taxon>
        <taxon>Lingulida</taxon>
        <taxon>Linguloidea</taxon>
        <taxon>Lingulidae</taxon>
        <taxon>Lingula</taxon>
    </lineage>
</organism>
<dbReference type="InterPro" id="IPR037151">
    <property type="entry name" value="AlkB-like_sf"/>
</dbReference>
<dbReference type="Proteomes" id="UP000085678">
    <property type="component" value="Unplaced"/>
</dbReference>
<dbReference type="GO" id="GO:0005759">
    <property type="term" value="C:mitochondrial matrix"/>
    <property type="evidence" value="ECO:0007669"/>
    <property type="project" value="TreeGrafter"/>
</dbReference>
<accession>A0A1S3IKP4</accession>
<dbReference type="InterPro" id="IPR027450">
    <property type="entry name" value="AlkB-like"/>
</dbReference>
<name>A0A1S3IKP4_LINAN</name>
<dbReference type="InterPro" id="IPR032870">
    <property type="entry name" value="ALKBH7-like"/>
</dbReference>
<evidence type="ECO:0000313" key="3">
    <source>
        <dbReference type="Proteomes" id="UP000085678"/>
    </source>
</evidence>
<keyword evidence="4" id="KW-0223">Dioxygenase</keyword>
<dbReference type="GO" id="GO:0006974">
    <property type="term" value="P:DNA damage response"/>
    <property type="evidence" value="ECO:0007669"/>
    <property type="project" value="InterPro"/>
</dbReference>
<proteinExistence type="predicted"/>
<evidence type="ECO:0000259" key="2">
    <source>
        <dbReference type="Pfam" id="PF13532"/>
    </source>
</evidence>
<reference evidence="4" key="1">
    <citation type="submission" date="2025-08" db="UniProtKB">
        <authorList>
            <consortium name="RefSeq"/>
        </authorList>
    </citation>
    <scope>IDENTIFICATION</scope>
    <source>
        <tissue evidence="4">Gonads</tissue>
    </source>
</reference>
<dbReference type="PANTHER" id="PTHR21052:SF0">
    <property type="entry name" value="ALPHA-KETOGLUTARATE-DEPENDENT DIOXYGENASE ALKB HOMOLOG 7, MITOCHONDRIAL"/>
    <property type="match status" value="1"/>
</dbReference>
<gene>
    <name evidence="4" type="primary">LOC106164652</name>
</gene>
<evidence type="ECO:0000256" key="1">
    <source>
        <dbReference type="ARBA" id="ARBA00001954"/>
    </source>
</evidence>